<comment type="caution">
    <text evidence="2">The sequence shown here is derived from an EMBL/GenBank/DDBJ whole genome shotgun (WGS) entry which is preliminary data.</text>
</comment>
<evidence type="ECO:0000313" key="3">
    <source>
        <dbReference type="Proteomes" id="UP000641514"/>
    </source>
</evidence>
<evidence type="ECO:0000313" key="2">
    <source>
        <dbReference type="EMBL" id="GGC59650.1"/>
    </source>
</evidence>
<gene>
    <name evidence="2" type="ORF">GCM10011410_10100</name>
</gene>
<protein>
    <submittedName>
        <fullName evidence="2">Uncharacterized protein</fullName>
    </submittedName>
</protein>
<dbReference type="AlphaFoldDB" id="A0A916XC39"/>
<accession>A0A916XC39</accession>
<evidence type="ECO:0000256" key="1">
    <source>
        <dbReference type="SAM" id="MobiDB-lite"/>
    </source>
</evidence>
<keyword evidence="3" id="KW-1185">Reference proteome</keyword>
<sequence length="95" mass="10892">MIELVHSEPDLADVSDGSRRERVCHEFRCSTGPMLIGEQIELAESRRGSFISITLRQRWRAPKLQQRVPNDIRGLTKNEDEVPMTSDVGFELTPR</sequence>
<name>A0A916XC39_9ACTN</name>
<dbReference type="EMBL" id="BMJH01000001">
    <property type="protein sequence ID" value="GGC59650.1"/>
    <property type="molecule type" value="Genomic_DNA"/>
</dbReference>
<reference evidence="2" key="1">
    <citation type="journal article" date="2014" name="Int. J. Syst. Evol. Microbiol.">
        <title>Complete genome sequence of Corynebacterium casei LMG S-19264T (=DSM 44701T), isolated from a smear-ripened cheese.</title>
        <authorList>
            <consortium name="US DOE Joint Genome Institute (JGI-PGF)"/>
            <person name="Walter F."/>
            <person name="Albersmeier A."/>
            <person name="Kalinowski J."/>
            <person name="Ruckert C."/>
        </authorList>
    </citation>
    <scope>NUCLEOTIDE SEQUENCE</scope>
    <source>
        <strain evidence="2">CGMCC 1.15478</strain>
    </source>
</reference>
<proteinExistence type="predicted"/>
<dbReference type="Proteomes" id="UP000641514">
    <property type="component" value="Unassembled WGS sequence"/>
</dbReference>
<feature type="region of interest" description="Disordered" evidence="1">
    <location>
        <begin position="70"/>
        <end position="95"/>
    </location>
</feature>
<reference evidence="2" key="2">
    <citation type="submission" date="2020-09" db="EMBL/GenBank/DDBJ databases">
        <authorList>
            <person name="Sun Q."/>
            <person name="Zhou Y."/>
        </authorList>
    </citation>
    <scope>NUCLEOTIDE SEQUENCE</scope>
    <source>
        <strain evidence="2">CGMCC 1.15478</strain>
    </source>
</reference>
<organism evidence="2 3">
    <name type="scientific">Hoyosella rhizosphaerae</name>
    <dbReference type="NCBI Taxonomy" id="1755582"/>
    <lineage>
        <taxon>Bacteria</taxon>
        <taxon>Bacillati</taxon>
        <taxon>Actinomycetota</taxon>
        <taxon>Actinomycetes</taxon>
        <taxon>Mycobacteriales</taxon>
        <taxon>Hoyosellaceae</taxon>
        <taxon>Hoyosella</taxon>
    </lineage>
</organism>